<name>A0A1C3U148_9HYPH</name>
<dbReference type="RefSeq" id="WP_075850977.1">
    <property type="nucleotide sequence ID" value="NZ_FMAC01000001.1"/>
</dbReference>
<dbReference type="EMBL" id="FMAC01000001">
    <property type="protein sequence ID" value="SCB09196.1"/>
    <property type="molecule type" value="Genomic_DNA"/>
</dbReference>
<protein>
    <submittedName>
        <fullName evidence="1">Uncharacterized protein</fullName>
    </submittedName>
</protein>
<evidence type="ECO:0000313" key="1">
    <source>
        <dbReference type="EMBL" id="SCB09196.1"/>
    </source>
</evidence>
<dbReference type="OrthoDB" id="8396171at2"/>
<dbReference type="AlphaFoldDB" id="A0A1C3U148"/>
<keyword evidence="2" id="KW-1185">Reference proteome</keyword>
<gene>
    <name evidence="1" type="ORF">GA0061100_101447</name>
</gene>
<accession>A0A1C3U148</accession>
<dbReference type="Proteomes" id="UP000186228">
    <property type="component" value="Unassembled WGS sequence"/>
</dbReference>
<evidence type="ECO:0000313" key="2">
    <source>
        <dbReference type="Proteomes" id="UP000186228"/>
    </source>
</evidence>
<sequence>MLTTHRDCKQHVKRNAIPSLGEIEGRVAVLEIVAQSALTHVFDEGEVDIDAALLAQIRRAMHHKCKDLKLDGEDTASALLYAEELIEAAVKASHPIHQ</sequence>
<organism evidence="1 2">
    <name type="scientific">Rhizobium hainanense</name>
    <dbReference type="NCBI Taxonomy" id="52131"/>
    <lineage>
        <taxon>Bacteria</taxon>
        <taxon>Pseudomonadati</taxon>
        <taxon>Pseudomonadota</taxon>
        <taxon>Alphaproteobacteria</taxon>
        <taxon>Hyphomicrobiales</taxon>
        <taxon>Rhizobiaceae</taxon>
        <taxon>Rhizobium/Agrobacterium group</taxon>
        <taxon>Rhizobium</taxon>
    </lineage>
</organism>
<proteinExistence type="predicted"/>
<dbReference type="STRING" id="52131.GA0061100_101447"/>
<reference evidence="2" key="1">
    <citation type="submission" date="2016-08" db="EMBL/GenBank/DDBJ databases">
        <authorList>
            <person name="Varghese N."/>
            <person name="Submissions Spin"/>
        </authorList>
    </citation>
    <scope>NUCLEOTIDE SEQUENCE [LARGE SCALE GENOMIC DNA]</scope>
    <source>
        <strain evidence="2">CCBAU 57015</strain>
    </source>
</reference>